<dbReference type="InterPro" id="IPR044865">
    <property type="entry name" value="MRH_dom"/>
</dbReference>
<sequence>MVPTPLPSDCCDGTDEYNSGIVCENTCKEKGRKERETLQQMAEVTREGFRLKKILIEDWKKAREEKQKKLIELQAGKKSLEDQVELLRTLKEEAEKPEKEAKDQHRKLWEGLSHLPVPAWLRAQHCPGLLMASFHQAKPFFCPAVFLAPQCLGWDSIWATTAWLRCPRRREVDGLTQGPSTQWRAGHTVAPPGALGRADFGVAGAVGGAEDNGAGPSTEQLAASKAQREQELATSAFQELDDDMDGAVSVAELQTHPELDTDGDGALSEGEAQTLLGGDTQTDAASFSDRIWAAIRDKYRSEVLPTDPPSPSAPDLTEPKEEQPPVPSQPTEEEDEEEEETEEEEEGEEGEEEDSQVQGEQPKETPSPVVPPQTASPTEEDKMPPYDEQTQAFINAAQEARNKFEEAERSLKDVEESIRNLEQEISFDFGPNGEFAYLYSQCYELTTNECVPHGQAGYVYRLCPFKLVSQKPKLGGSPTSLGTWGSWAGPDHDKFSAMKYEQGTGCWQGPNRSTTVRLLCGKETVVTSTMEPSRCEYLMELMTPAACPEPPPEPPAEGNHDEL</sequence>
<dbReference type="InterPro" id="IPR002048">
    <property type="entry name" value="EF_hand_dom"/>
</dbReference>
<keyword evidence="2" id="KW-1015">Disulfide bond</keyword>
<dbReference type="GO" id="GO:0005509">
    <property type="term" value="F:calcium ion binding"/>
    <property type="evidence" value="ECO:0007669"/>
    <property type="project" value="InterPro"/>
</dbReference>
<feature type="compositionally biased region" description="Acidic residues" evidence="4">
    <location>
        <begin position="331"/>
        <end position="355"/>
    </location>
</feature>
<dbReference type="Gene3D" id="1.10.238.10">
    <property type="entry name" value="EF-hand"/>
    <property type="match status" value="1"/>
</dbReference>
<feature type="coiled-coil region" evidence="3">
    <location>
        <begin position="397"/>
        <end position="424"/>
    </location>
</feature>
<dbReference type="GO" id="GO:0001889">
    <property type="term" value="P:liver development"/>
    <property type="evidence" value="ECO:0007669"/>
    <property type="project" value="TreeGrafter"/>
</dbReference>
<keyword evidence="8" id="KW-1185">Reference proteome</keyword>
<dbReference type="PROSITE" id="PS00018">
    <property type="entry name" value="EF_HAND_1"/>
    <property type="match status" value="1"/>
</dbReference>
<evidence type="ECO:0000313" key="8">
    <source>
        <dbReference type="Proteomes" id="UP001159641"/>
    </source>
</evidence>
<organism evidence="7 8">
    <name type="scientific">Eschrichtius robustus</name>
    <name type="common">California gray whale</name>
    <name type="synonym">Eschrichtius gibbosus</name>
    <dbReference type="NCBI Taxonomy" id="9764"/>
    <lineage>
        <taxon>Eukaryota</taxon>
        <taxon>Metazoa</taxon>
        <taxon>Chordata</taxon>
        <taxon>Craniata</taxon>
        <taxon>Vertebrata</taxon>
        <taxon>Euteleostomi</taxon>
        <taxon>Mammalia</taxon>
        <taxon>Eutheria</taxon>
        <taxon>Laurasiatheria</taxon>
        <taxon>Artiodactyla</taxon>
        <taxon>Whippomorpha</taxon>
        <taxon>Cetacea</taxon>
        <taxon>Mysticeti</taxon>
        <taxon>Eschrichtiidae</taxon>
        <taxon>Eschrichtius</taxon>
    </lineage>
</organism>
<evidence type="ECO:0000259" key="6">
    <source>
        <dbReference type="PROSITE" id="PS51914"/>
    </source>
</evidence>
<evidence type="ECO:0008006" key="9">
    <source>
        <dbReference type="Google" id="ProtNLM"/>
    </source>
</evidence>
<keyword evidence="3" id="KW-0175">Coiled coil</keyword>
<dbReference type="PANTHER" id="PTHR12630:SF1">
    <property type="entry name" value="GLUCOSIDASE 2 SUBUNIT BETA"/>
    <property type="match status" value="1"/>
</dbReference>
<dbReference type="Proteomes" id="UP001159641">
    <property type="component" value="Unassembled WGS sequence"/>
</dbReference>
<dbReference type="InterPro" id="IPR009011">
    <property type="entry name" value="Man6P_isomerase_rcpt-bd_dom_sf"/>
</dbReference>
<feature type="domain" description="MRH" evidence="6">
    <location>
        <begin position="440"/>
        <end position="549"/>
    </location>
</feature>
<name>A0AB34I4C7_ESCRO</name>
<evidence type="ECO:0000256" key="2">
    <source>
        <dbReference type="ARBA" id="ARBA00023157"/>
    </source>
</evidence>
<keyword evidence="1" id="KW-0732">Signal</keyword>
<evidence type="ECO:0000256" key="3">
    <source>
        <dbReference type="SAM" id="Coils"/>
    </source>
</evidence>
<dbReference type="SUPFAM" id="SSF50911">
    <property type="entry name" value="Mannose 6-phosphate receptor domain"/>
    <property type="match status" value="1"/>
</dbReference>
<dbReference type="AlphaFoldDB" id="A0AB34I4C7"/>
<accession>A0AB34I4C7</accession>
<dbReference type="InterPro" id="IPR036607">
    <property type="entry name" value="PRKCSH"/>
</dbReference>
<dbReference type="Pfam" id="PF13015">
    <property type="entry name" value="PRKCSH_1"/>
    <property type="match status" value="1"/>
</dbReference>
<dbReference type="GO" id="GO:0006491">
    <property type="term" value="P:N-glycan processing"/>
    <property type="evidence" value="ECO:0007669"/>
    <property type="project" value="TreeGrafter"/>
</dbReference>
<feature type="coiled-coil region" evidence="3">
    <location>
        <begin position="56"/>
        <end position="90"/>
    </location>
</feature>
<feature type="region of interest" description="Disordered" evidence="4">
    <location>
        <begin position="302"/>
        <end position="385"/>
    </location>
</feature>
<feature type="domain" description="EF-hand" evidence="5">
    <location>
        <begin position="228"/>
        <end position="263"/>
    </location>
</feature>
<comment type="caution">
    <text evidence="7">The sequence shown here is derived from an EMBL/GenBank/DDBJ whole genome shotgun (WGS) entry which is preliminary data.</text>
</comment>
<gene>
    <name evidence="7" type="ORF">J1605_016858</name>
</gene>
<dbReference type="PROSITE" id="PS50222">
    <property type="entry name" value="EF_HAND_2"/>
    <property type="match status" value="1"/>
</dbReference>
<proteinExistence type="predicted"/>
<reference evidence="7 8" key="1">
    <citation type="submission" date="2022-11" db="EMBL/GenBank/DDBJ databases">
        <title>Whole genome sequence of Eschrichtius robustus ER-17-0199.</title>
        <authorList>
            <person name="Bruniche-Olsen A."/>
            <person name="Black A.N."/>
            <person name="Fields C.J."/>
            <person name="Walden K."/>
            <person name="Dewoody J.A."/>
        </authorList>
    </citation>
    <scope>NUCLEOTIDE SEQUENCE [LARGE SCALE GENOMIC DNA]</scope>
    <source>
        <strain evidence="7">ER-17-0199</strain>
        <tissue evidence="7">Blubber</tissue>
    </source>
</reference>
<evidence type="ECO:0000256" key="4">
    <source>
        <dbReference type="SAM" id="MobiDB-lite"/>
    </source>
</evidence>
<dbReference type="InterPro" id="IPR018247">
    <property type="entry name" value="EF_Hand_1_Ca_BS"/>
</dbReference>
<dbReference type="EMBL" id="JAIQCJ010000082">
    <property type="protein sequence ID" value="KAJ8798225.1"/>
    <property type="molecule type" value="Genomic_DNA"/>
</dbReference>
<dbReference type="PANTHER" id="PTHR12630">
    <property type="entry name" value="N-LINKED OLIGOSACCHARIDE PROCESSING"/>
    <property type="match status" value="1"/>
</dbReference>
<protein>
    <recommendedName>
        <fullName evidence="9">Glucosidase 2 subunit beta</fullName>
    </recommendedName>
</protein>
<evidence type="ECO:0000259" key="5">
    <source>
        <dbReference type="PROSITE" id="PS50222"/>
    </source>
</evidence>
<dbReference type="Pfam" id="PF13202">
    <property type="entry name" value="EF-hand_5"/>
    <property type="match status" value="1"/>
</dbReference>
<dbReference type="Gene3D" id="2.70.130.10">
    <property type="entry name" value="Mannose-6-phosphate receptor binding domain"/>
    <property type="match status" value="1"/>
</dbReference>
<dbReference type="PROSITE" id="PS51914">
    <property type="entry name" value="MRH"/>
    <property type="match status" value="1"/>
</dbReference>
<dbReference type="InterPro" id="IPR039794">
    <property type="entry name" value="Gtb1-like"/>
</dbReference>
<dbReference type="FunFam" id="2.70.130.10:FF:000014">
    <property type="entry name" value="glucosidase 2 subunit beta isoform X1"/>
    <property type="match status" value="1"/>
</dbReference>
<dbReference type="GO" id="GO:0017177">
    <property type="term" value="C:glucosidase II complex"/>
    <property type="evidence" value="ECO:0007669"/>
    <property type="project" value="TreeGrafter"/>
</dbReference>
<evidence type="ECO:0000313" key="7">
    <source>
        <dbReference type="EMBL" id="KAJ8798225.1"/>
    </source>
</evidence>
<evidence type="ECO:0000256" key="1">
    <source>
        <dbReference type="ARBA" id="ARBA00022729"/>
    </source>
</evidence>